<protein>
    <submittedName>
        <fullName evidence="3">Helix-turn-helix domain-containing protein</fullName>
    </submittedName>
</protein>
<dbReference type="AlphaFoldDB" id="A0A7X1NZ84"/>
<evidence type="ECO:0000313" key="4">
    <source>
        <dbReference type="Proteomes" id="UP000484842"/>
    </source>
</evidence>
<dbReference type="EMBL" id="WBSL01000031">
    <property type="protein sequence ID" value="MPY68433.1"/>
    <property type="molecule type" value="Genomic_DNA"/>
</dbReference>
<accession>A0A7X1NZ84</accession>
<evidence type="ECO:0000256" key="1">
    <source>
        <dbReference type="SAM" id="MobiDB-lite"/>
    </source>
</evidence>
<dbReference type="NCBIfam" id="TIGR01764">
    <property type="entry name" value="excise"/>
    <property type="match status" value="1"/>
</dbReference>
<gene>
    <name evidence="3" type="ORF">F8S09_17420</name>
</gene>
<dbReference type="RefSeq" id="WP_152872693.1">
    <property type="nucleotide sequence ID" value="NZ_WBSL01000031.1"/>
</dbReference>
<dbReference type="Pfam" id="PF12728">
    <property type="entry name" value="HTH_17"/>
    <property type="match status" value="1"/>
</dbReference>
<sequence length="128" mass="13795">MTASTALTHPNPPPASLHLGEGTLLDTATAAELLACSTRTVTNLITRGHLAAVRLGPGRTAYRITADALLAFVERHGHHDPELVADTPDADRLPPFTTERVALEVSRTPDGLRQVRLHRPPDQTERGD</sequence>
<dbReference type="InterPro" id="IPR041657">
    <property type="entry name" value="HTH_17"/>
</dbReference>
<evidence type="ECO:0000259" key="2">
    <source>
        <dbReference type="Pfam" id="PF12728"/>
    </source>
</evidence>
<dbReference type="InterPro" id="IPR010093">
    <property type="entry name" value="SinI_DNA-bd"/>
</dbReference>
<keyword evidence="4" id="KW-1185">Reference proteome</keyword>
<reference evidence="3 4" key="1">
    <citation type="submission" date="2019-10" db="EMBL/GenBank/DDBJ databases">
        <title>Deinococcus sp. isolated from soil.</title>
        <authorList>
            <person name="Li Y."/>
            <person name="Wang J."/>
        </authorList>
    </citation>
    <scope>NUCLEOTIDE SEQUENCE [LARGE SCALE GENOMIC DNA]</scope>
    <source>
        <strain evidence="3 4">SDU3-2</strain>
    </source>
</reference>
<dbReference type="GO" id="GO:0003677">
    <property type="term" value="F:DNA binding"/>
    <property type="evidence" value="ECO:0007669"/>
    <property type="project" value="InterPro"/>
</dbReference>
<feature type="region of interest" description="Disordered" evidence="1">
    <location>
        <begin position="108"/>
        <end position="128"/>
    </location>
</feature>
<dbReference type="Proteomes" id="UP000484842">
    <property type="component" value="Unassembled WGS sequence"/>
</dbReference>
<feature type="compositionally biased region" description="Basic and acidic residues" evidence="1">
    <location>
        <begin position="119"/>
        <end position="128"/>
    </location>
</feature>
<proteinExistence type="predicted"/>
<organism evidence="3 4">
    <name type="scientific">Deinococcus terrestris</name>
    <dbReference type="NCBI Taxonomy" id="2651870"/>
    <lineage>
        <taxon>Bacteria</taxon>
        <taxon>Thermotogati</taxon>
        <taxon>Deinococcota</taxon>
        <taxon>Deinococci</taxon>
        <taxon>Deinococcales</taxon>
        <taxon>Deinococcaceae</taxon>
        <taxon>Deinococcus</taxon>
    </lineage>
</organism>
<feature type="domain" description="Helix-turn-helix" evidence="2">
    <location>
        <begin position="24"/>
        <end position="76"/>
    </location>
</feature>
<name>A0A7X1NZ84_9DEIO</name>
<comment type="caution">
    <text evidence="3">The sequence shown here is derived from an EMBL/GenBank/DDBJ whole genome shotgun (WGS) entry which is preliminary data.</text>
</comment>
<evidence type="ECO:0000313" key="3">
    <source>
        <dbReference type="EMBL" id="MPY68433.1"/>
    </source>
</evidence>